<reference evidence="3" key="1">
    <citation type="journal article" date="2019" name="Int. J. Syst. Evol. Microbiol.">
        <title>The Global Catalogue of Microorganisms (GCM) 10K type strain sequencing project: providing services to taxonomists for standard genome sequencing and annotation.</title>
        <authorList>
            <consortium name="The Broad Institute Genomics Platform"/>
            <consortium name="The Broad Institute Genome Sequencing Center for Infectious Disease"/>
            <person name="Wu L."/>
            <person name="Ma J."/>
        </authorList>
    </citation>
    <scope>NUCLEOTIDE SEQUENCE [LARGE SCALE GENOMIC DNA]</scope>
    <source>
        <strain evidence="3">JCM 17939</strain>
    </source>
</reference>
<keyword evidence="3" id="KW-1185">Reference proteome</keyword>
<name>A0ABP8USR2_9ACTN</name>
<accession>A0ABP8USR2</accession>
<evidence type="ECO:0000313" key="2">
    <source>
        <dbReference type="EMBL" id="GAA4639227.1"/>
    </source>
</evidence>
<organism evidence="2 3">
    <name type="scientific">Actinoallomurus vinaceus</name>
    <dbReference type="NCBI Taxonomy" id="1080074"/>
    <lineage>
        <taxon>Bacteria</taxon>
        <taxon>Bacillati</taxon>
        <taxon>Actinomycetota</taxon>
        <taxon>Actinomycetes</taxon>
        <taxon>Streptosporangiales</taxon>
        <taxon>Thermomonosporaceae</taxon>
        <taxon>Actinoallomurus</taxon>
    </lineage>
</organism>
<comment type="caution">
    <text evidence="2">The sequence shown here is derived from an EMBL/GenBank/DDBJ whole genome shotgun (WGS) entry which is preliminary data.</text>
</comment>
<feature type="region of interest" description="Disordered" evidence="1">
    <location>
        <begin position="27"/>
        <end position="49"/>
    </location>
</feature>
<dbReference type="EMBL" id="BAABHK010000026">
    <property type="protein sequence ID" value="GAA4639227.1"/>
    <property type="molecule type" value="Genomic_DNA"/>
</dbReference>
<sequence>MPPVPGAEHAFVYGRGRKRRPYYVKGAGQAADEFRPRKRPVPGVSSGAE</sequence>
<evidence type="ECO:0000313" key="3">
    <source>
        <dbReference type="Proteomes" id="UP001501442"/>
    </source>
</evidence>
<evidence type="ECO:0000256" key="1">
    <source>
        <dbReference type="SAM" id="MobiDB-lite"/>
    </source>
</evidence>
<protein>
    <submittedName>
        <fullName evidence="2">Uncharacterized protein</fullName>
    </submittedName>
</protein>
<proteinExistence type="predicted"/>
<gene>
    <name evidence="2" type="ORF">GCM10023196_100010</name>
</gene>
<dbReference type="Proteomes" id="UP001501442">
    <property type="component" value="Unassembled WGS sequence"/>
</dbReference>